<dbReference type="KEGG" id="mcui:G8O30_01630"/>
<organism evidence="2 3">
    <name type="scientific">Mangrovibacillus cuniculi</name>
    <dbReference type="NCBI Taxonomy" id="2593652"/>
    <lineage>
        <taxon>Bacteria</taxon>
        <taxon>Bacillati</taxon>
        <taxon>Bacillota</taxon>
        <taxon>Bacilli</taxon>
        <taxon>Bacillales</taxon>
        <taxon>Bacillaceae</taxon>
        <taxon>Mangrovibacillus</taxon>
    </lineage>
</organism>
<protein>
    <submittedName>
        <fullName evidence="2">Pyridoxamine 5'-phosphate oxidase family protein</fullName>
    </submittedName>
</protein>
<dbReference type="Pfam" id="PF01243">
    <property type="entry name" value="PNPOx_N"/>
    <property type="match status" value="1"/>
</dbReference>
<keyword evidence="3" id="KW-1185">Reference proteome</keyword>
<dbReference type="Gene3D" id="2.30.110.10">
    <property type="entry name" value="Electron Transport, Fmn-binding Protein, Chain A"/>
    <property type="match status" value="1"/>
</dbReference>
<dbReference type="PANTHER" id="PTHR34818:SF1">
    <property type="entry name" value="PROTEIN BLI-3"/>
    <property type="match status" value="1"/>
</dbReference>
<dbReference type="InterPro" id="IPR012349">
    <property type="entry name" value="Split_barrel_FMN-bd"/>
</dbReference>
<dbReference type="Proteomes" id="UP000593626">
    <property type="component" value="Chromosome"/>
</dbReference>
<dbReference type="InterPro" id="IPR052917">
    <property type="entry name" value="Stress-Dev_Protein"/>
</dbReference>
<accession>A0A7S8C9C9</accession>
<evidence type="ECO:0000313" key="3">
    <source>
        <dbReference type="Proteomes" id="UP000593626"/>
    </source>
</evidence>
<proteinExistence type="predicted"/>
<dbReference type="SUPFAM" id="SSF50475">
    <property type="entry name" value="FMN-binding split barrel"/>
    <property type="match status" value="1"/>
</dbReference>
<sequence length="136" mass="15760">MTKEKVLSIMKEHQVGTLATIRDGKPYSRFMLFQHEDLTLYTATNQHAHKADDLAQTPYVHVLLGLDASNFHEDYVEISAKAHVVEDKEKKKEMWSEKWSKWIPSPEDDDYVLVALKPETILYFEKAGKEPVEIDL</sequence>
<name>A0A7S8C9C9_9BACI</name>
<reference evidence="2 3" key="1">
    <citation type="submission" date="2019-07" db="EMBL/GenBank/DDBJ databases">
        <title>Genome sequence of 2 isolates from Red Sea Mangroves.</title>
        <authorList>
            <person name="Sefrji F."/>
            <person name="Michoud G."/>
            <person name="Merlino G."/>
            <person name="Daffonchio D."/>
        </authorList>
    </citation>
    <scope>NUCLEOTIDE SEQUENCE [LARGE SCALE GENOMIC DNA]</scope>
    <source>
        <strain evidence="2 3">R1DC41</strain>
    </source>
</reference>
<evidence type="ECO:0000313" key="2">
    <source>
        <dbReference type="EMBL" id="QPC45762.1"/>
    </source>
</evidence>
<gene>
    <name evidence="2" type="ORF">G8O30_01630</name>
</gene>
<feature type="domain" description="Pyridoxamine 5'-phosphate oxidase N-terminal" evidence="1">
    <location>
        <begin position="3"/>
        <end position="123"/>
    </location>
</feature>
<dbReference type="PANTHER" id="PTHR34818">
    <property type="entry name" value="PROTEIN BLI-3"/>
    <property type="match status" value="1"/>
</dbReference>
<dbReference type="InterPro" id="IPR011576">
    <property type="entry name" value="Pyridox_Oxase_N"/>
</dbReference>
<evidence type="ECO:0000259" key="1">
    <source>
        <dbReference type="Pfam" id="PF01243"/>
    </source>
</evidence>
<dbReference type="EMBL" id="CP049742">
    <property type="protein sequence ID" value="QPC45762.1"/>
    <property type="molecule type" value="Genomic_DNA"/>
</dbReference>
<dbReference type="RefSeq" id="WP_239673280.1">
    <property type="nucleotide sequence ID" value="NZ_CP049742.1"/>
</dbReference>
<dbReference type="AlphaFoldDB" id="A0A7S8C9C9"/>